<feature type="region of interest" description="Disordered" evidence="5">
    <location>
        <begin position="843"/>
        <end position="991"/>
    </location>
</feature>
<keyword evidence="2 4" id="KW-0863">Zinc-finger</keyword>
<feature type="region of interest" description="Disordered" evidence="5">
    <location>
        <begin position="1"/>
        <end position="101"/>
    </location>
</feature>
<feature type="compositionally biased region" description="Low complexity" evidence="5">
    <location>
        <begin position="843"/>
        <end position="866"/>
    </location>
</feature>
<feature type="compositionally biased region" description="Polar residues" evidence="5">
    <location>
        <begin position="1217"/>
        <end position="1227"/>
    </location>
</feature>
<evidence type="ECO:0000256" key="5">
    <source>
        <dbReference type="SAM" id="MobiDB-lite"/>
    </source>
</evidence>
<organism evidence="7 8">
    <name type="scientific">Hypsizygus marmoreus</name>
    <name type="common">White beech mushroom</name>
    <name type="synonym">Agaricus marmoreus</name>
    <dbReference type="NCBI Taxonomy" id="39966"/>
    <lineage>
        <taxon>Eukaryota</taxon>
        <taxon>Fungi</taxon>
        <taxon>Dikarya</taxon>
        <taxon>Basidiomycota</taxon>
        <taxon>Agaricomycotina</taxon>
        <taxon>Agaricomycetes</taxon>
        <taxon>Agaricomycetidae</taxon>
        <taxon>Agaricales</taxon>
        <taxon>Tricholomatineae</taxon>
        <taxon>Lyophyllaceae</taxon>
        <taxon>Hypsizygus</taxon>
    </lineage>
</organism>
<keyword evidence="1" id="KW-0479">Metal-binding</keyword>
<feature type="compositionally biased region" description="Polar residues" evidence="5">
    <location>
        <begin position="1312"/>
        <end position="1336"/>
    </location>
</feature>
<feature type="compositionally biased region" description="Low complexity" evidence="5">
    <location>
        <begin position="819"/>
        <end position="831"/>
    </location>
</feature>
<feature type="compositionally biased region" description="Pro residues" evidence="5">
    <location>
        <begin position="1151"/>
        <end position="1162"/>
    </location>
</feature>
<dbReference type="GO" id="GO:0008270">
    <property type="term" value="F:zinc ion binding"/>
    <property type="evidence" value="ECO:0007669"/>
    <property type="project" value="UniProtKB-KW"/>
</dbReference>
<accession>A0A369KDM3</accession>
<dbReference type="EMBL" id="LUEZ02000009">
    <property type="protein sequence ID" value="RDB29834.1"/>
    <property type="molecule type" value="Genomic_DNA"/>
</dbReference>
<evidence type="ECO:0000313" key="8">
    <source>
        <dbReference type="Proteomes" id="UP000076154"/>
    </source>
</evidence>
<name>A0A369KDM3_HYPMA</name>
<dbReference type="OrthoDB" id="8062037at2759"/>
<feature type="region of interest" description="Disordered" evidence="5">
    <location>
        <begin position="812"/>
        <end position="831"/>
    </location>
</feature>
<reference evidence="7" key="1">
    <citation type="submission" date="2018-04" db="EMBL/GenBank/DDBJ databases">
        <title>Whole genome sequencing of Hypsizygus marmoreus.</title>
        <authorList>
            <person name="Choi I.-G."/>
            <person name="Min B."/>
            <person name="Kim J.-G."/>
            <person name="Kim S."/>
            <person name="Oh Y.-L."/>
            <person name="Kong W.-S."/>
            <person name="Park H."/>
            <person name="Jeong J."/>
            <person name="Song E.-S."/>
        </authorList>
    </citation>
    <scope>NUCLEOTIDE SEQUENCE [LARGE SCALE GENOMIC DNA]</scope>
    <source>
        <strain evidence="7">51987-8</strain>
    </source>
</reference>
<evidence type="ECO:0000256" key="4">
    <source>
        <dbReference type="PROSITE-ProRule" id="PRU00175"/>
    </source>
</evidence>
<dbReference type="SUPFAM" id="SSF57850">
    <property type="entry name" value="RING/U-box"/>
    <property type="match status" value="1"/>
</dbReference>
<dbReference type="InterPro" id="IPR011016">
    <property type="entry name" value="Znf_RING-CH"/>
</dbReference>
<feature type="compositionally biased region" description="Basic residues" evidence="5">
    <location>
        <begin position="1637"/>
        <end position="1650"/>
    </location>
</feature>
<feature type="compositionally biased region" description="Polar residues" evidence="5">
    <location>
        <begin position="521"/>
        <end position="531"/>
    </location>
</feature>
<feature type="compositionally biased region" description="Low complexity" evidence="5">
    <location>
        <begin position="765"/>
        <end position="780"/>
    </location>
</feature>
<feature type="compositionally biased region" description="Low complexity" evidence="5">
    <location>
        <begin position="150"/>
        <end position="169"/>
    </location>
</feature>
<feature type="region of interest" description="Disordered" evidence="5">
    <location>
        <begin position="1003"/>
        <end position="1056"/>
    </location>
</feature>
<dbReference type="SMART" id="SM00184">
    <property type="entry name" value="RING"/>
    <property type="match status" value="1"/>
</dbReference>
<dbReference type="Gene3D" id="3.30.40.10">
    <property type="entry name" value="Zinc/RING finger domain, C3HC4 (zinc finger)"/>
    <property type="match status" value="1"/>
</dbReference>
<feature type="compositionally biased region" description="Low complexity" evidence="5">
    <location>
        <begin position="876"/>
        <end position="888"/>
    </location>
</feature>
<dbReference type="PANTHER" id="PTHR14155:SF627">
    <property type="entry name" value="OS06G0192800 PROTEIN"/>
    <property type="match status" value="1"/>
</dbReference>
<feature type="region of interest" description="Disordered" evidence="5">
    <location>
        <begin position="403"/>
        <end position="474"/>
    </location>
</feature>
<feature type="compositionally biased region" description="Low complexity" evidence="5">
    <location>
        <begin position="1038"/>
        <end position="1048"/>
    </location>
</feature>
<feature type="compositionally biased region" description="Basic and acidic residues" evidence="5">
    <location>
        <begin position="626"/>
        <end position="640"/>
    </location>
</feature>
<feature type="compositionally biased region" description="Basic and acidic residues" evidence="5">
    <location>
        <begin position="686"/>
        <end position="695"/>
    </location>
</feature>
<feature type="compositionally biased region" description="Polar residues" evidence="5">
    <location>
        <begin position="745"/>
        <end position="755"/>
    </location>
</feature>
<feature type="compositionally biased region" description="Pro residues" evidence="5">
    <location>
        <begin position="1171"/>
        <end position="1182"/>
    </location>
</feature>
<feature type="region of interest" description="Disordered" evidence="5">
    <location>
        <begin position="1405"/>
        <end position="1432"/>
    </location>
</feature>
<dbReference type="InterPro" id="IPR053238">
    <property type="entry name" value="RING-H2_zinc_finger"/>
</dbReference>
<feature type="region of interest" description="Disordered" evidence="5">
    <location>
        <begin position="1213"/>
        <end position="1286"/>
    </location>
</feature>
<feature type="region of interest" description="Disordered" evidence="5">
    <location>
        <begin position="666"/>
        <end position="695"/>
    </location>
</feature>
<evidence type="ECO:0000256" key="1">
    <source>
        <dbReference type="ARBA" id="ARBA00022723"/>
    </source>
</evidence>
<feature type="compositionally biased region" description="Basic and acidic residues" evidence="5">
    <location>
        <begin position="1013"/>
        <end position="1026"/>
    </location>
</feature>
<feature type="region of interest" description="Disordered" evidence="5">
    <location>
        <begin position="192"/>
        <end position="277"/>
    </location>
</feature>
<feature type="compositionally biased region" description="Pro residues" evidence="5">
    <location>
        <begin position="198"/>
        <end position="211"/>
    </location>
</feature>
<feature type="domain" description="RING-type" evidence="6">
    <location>
        <begin position="1592"/>
        <end position="1634"/>
    </location>
</feature>
<proteinExistence type="predicted"/>
<feature type="region of interest" description="Disordered" evidence="5">
    <location>
        <begin position="496"/>
        <end position="544"/>
    </location>
</feature>
<feature type="region of interest" description="Disordered" evidence="5">
    <location>
        <begin position="1088"/>
        <end position="1199"/>
    </location>
</feature>
<feature type="region of interest" description="Disordered" evidence="5">
    <location>
        <begin position="347"/>
        <end position="369"/>
    </location>
</feature>
<feature type="region of interest" description="Disordered" evidence="5">
    <location>
        <begin position="1305"/>
        <end position="1374"/>
    </location>
</feature>
<feature type="region of interest" description="Disordered" evidence="5">
    <location>
        <begin position="142"/>
        <end position="175"/>
    </location>
</feature>
<feature type="compositionally biased region" description="Low complexity" evidence="5">
    <location>
        <begin position="63"/>
        <end position="98"/>
    </location>
</feature>
<gene>
    <name evidence="7" type="ORF">Hypma_013932</name>
</gene>
<keyword evidence="8" id="KW-1185">Reference proteome</keyword>
<dbReference type="InterPro" id="IPR001841">
    <property type="entry name" value="Znf_RING"/>
</dbReference>
<feature type="compositionally biased region" description="Polar residues" evidence="5">
    <location>
        <begin position="932"/>
        <end position="942"/>
    </location>
</feature>
<feature type="compositionally biased region" description="Basic and acidic residues" evidence="5">
    <location>
        <begin position="720"/>
        <end position="741"/>
    </location>
</feature>
<comment type="caution">
    <text evidence="7">The sequence shown here is derived from an EMBL/GenBank/DDBJ whole genome shotgun (WGS) entry which is preliminary data.</text>
</comment>
<dbReference type="InterPro" id="IPR013087">
    <property type="entry name" value="Znf_C2H2_type"/>
</dbReference>
<evidence type="ECO:0000256" key="2">
    <source>
        <dbReference type="ARBA" id="ARBA00022771"/>
    </source>
</evidence>
<feature type="region of interest" description="Disordered" evidence="5">
    <location>
        <begin position="582"/>
        <end position="653"/>
    </location>
</feature>
<dbReference type="SMART" id="SM00744">
    <property type="entry name" value="RINGv"/>
    <property type="match status" value="1"/>
</dbReference>
<protein>
    <recommendedName>
        <fullName evidence="6">RING-type domain-containing protein</fullName>
    </recommendedName>
</protein>
<feature type="region of interest" description="Disordered" evidence="5">
    <location>
        <begin position="1637"/>
        <end position="1695"/>
    </location>
</feature>
<feature type="compositionally biased region" description="Basic and acidic residues" evidence="5">
    <location>
        <begin position="1257"/>
        <end position="1270"/>
    </location>
</feature>
<keyword evidence="3" id="KW-0862">Zinc</keyword>
<feature type="compositionally biased region" description="Low complexity" evidence="5">
    <location>
        <begin position="1421"/>
        <end position="1431"/>
    </location>
</feature>
<feature type="compositionally biased region" description="Basic and acidic residues" evidence="5">
    <location>
        <begin position="451"/>
        <end position="464"/>
    </location>
</feature>
<dbReference type="Pfam" id="PF13639">
    <property type="entry name" value="zf-RING_2"/>
    <property type="match status" value="1"/>
</dbReference>
<dbReference type="CDD" id="cd16461">
    <property type="entry name" value="RING-H2_EL5-like"/>
    <property type="match status" value="1"/>
</dbReference>
<dbReference type="InParanoid" id="A0A369KDM3"/>
<dbReference type="InterPro" id="IPR013083">
    <property type="entry name" value="Znf_RING/FYVE/PHD"/>
</dbReference>
<feature type="compositionally biased region" description="Pro residues" evidence="5">
    <location>
        <begin position="229"/>
        <end position="238"/>
    </location>
</feature>
<dbReference type="Proteomes" id="UP000076154">
    <property type="component" value="Unassembled WGS sequence"/>
</dbReference>
<dbReference type="PROSITE" id="PS00028">
    <property type="entry name" value="ZINC_FINGER_C2H2_1"/>
    <property type="match status" value="1"/>
</dbReference>
<dbReference type="STRING" id="39966.A0A369KDM3"/>
<feature type="compositionally biased region" description="Basic and acidic residues" evidence="5">
    <location>
        <begin position="1088"/>
        <end position="1106"/>
    </location>
</feature>
<feature type="compositionally biased region" description="Polar residues" evidence="5">
    <location>
        <begin position="257"/>
        <end position="269"/>
    </location>
</feature>
<evidence type="ECO:0000313" key="7">
    <source>
        <dbReference type="EMBL" id="RDB29834.1"/>
    </source>
</evidence>
<evidence type="ECO:0000256" key="3">
    <source>
        <dbReference type="ARBA" id="ARBA00022833"/>
    </source>
</evidence>
<dbReference type="PANTHER" id="PTHR14155">
    <property type="entry name" value="RING FINGER DOMAIN-CONTAINING"/>
    <property type="match status" value="1"/>
</dbReference>
<feature type="region of interest" description="Disordered" evidence="5">
    <location>
        <begin position="720"/>
        <end position="807"/>
    </location>
</feature>
<evidence type="ECO:0000259" key="6">
    <source>
        <dbReference type="PROSITE" id="PS50089"/>
    </source>
</evidence>
<dbReference type="PROSITE" id="PS50089">
    <property type="entry name" value="ZF_RING_2"/>
    <property type="match status" value="1"/>
</dbReference>
<sequence>MSSNCPPQLHLELPPNTTSFKRSFDQFGFDLDSPLGASDATQGGSGSNGHDRNKRARSASSFSDDNGSINSSQSSTIASGSSSMGPDAQDSSQSALAATRPTAVLSAPSFSITLTRAPLEPPRLPTPEIQDIDMADYTLVSDHHDSEDLPSPSGPSTSTTTTHPPAASSQADESYRLSLERFNAFDSQISALRRSQSPTPPRAPASPPVLPPLELSDDRELNTTSIPFLHPPTEPSPSLPEALYSRAAQSSRRDDMTSSAQAESSNGPSTGDAPHLWDRATNTMPWIRPAGFRRSSSPVPAIGELRSPSPLFEDLEFDPAATPSLTTNPPSFTGPTMANIMRRTPVHAPPPTLPLIESNTGSDEEDTWDYEDPLDRLRIFPTAPPPISPHAPRTHLSPVDHLQFYSSLPSPSTPPHSPRTHNDALDHLYISPTLSRVDTPPVPPRSHRTHARDQERETPIERDGPSVSSLFDTEQWTPADEFLSSTRDGPYLDFDSFPIEHSFGPDVPRRNESSRTDAAPQRNTSSSSNVPTQTGGGTGARSSRTEAHALQGLGEALRGLGRALQESEITLRPLLDFGSEAVVREGESSRGRTSAWRDVGSRDGTGEAVPRRLRLNSSLAGSPLESHMRPWLQERRRSREISPPTPPSMRYDRLTERYMQSLRDEISGTSTGARPPPAPATLRPDPGPRAERDDFNARAARVQRTDEMLNTWLREDAEQEIEHERTTRPVRREASSERDRPSLSWVDNTTIEIRQSPSPEPESAPAPTAVPASTTAAADPEPGWFSWSWNGEADGTSPETMDTGLFGVRPVGTEQQHRSSSSASGMALSSPSTLLRLRSRPYIGHSHSHSHSLSSRGHSHSLSSHSTAQGHGHTRAGSASSASGPSVATTFGRNPRLELQRQNLGLSEPRPRSPLGEPVSFVHRGDGPARSAWQNHNRQNSGLAERAHEPVSTTRGASSGIRPPWHPPPRPRYLESMYRTGPTEHSSSASSNLVDMAMDLDTEAPTTSTTSRRVSDVTSRLEDGPARSRRAPPPPPLRLTGLRSGSRRIPSPPVRNDRNWGRIGGYRAEEAERLLFASYEEAIAGRRDSEINEPSWRDREEERGLERFLSAPSLPSPGLGGMFEFPVYEQDQQGRRRDPGSNESEDLPSPEWYPPRRSPSPPTVEGRRRWGPPPRRASPVRPPGARVIHPDSFAPGPMRNTVQSIYESNMARESRIAASQAQPQQRSEPWARYNPPSIPPLAFDDDFTTLYPGEPAARQEEGIEPQDNRTRPQRPPSGSNRLSSYAESYAEESSFFGRWMERERSRHRSSSQGPQSTWSLRPSTRSTDESNTTATETSRRPSDIHSFLARRPRFEGSRLDNPNSTQAPQPRGDEDGLSRAIAVLRHDGLSSSRSSELMNALRVERERDTQAATEATTRDVPSAPSSAQSAQWGDIAQNTRHGLSWEVDPLRSRWTRPTPAPAPADPFAPRYVRASATTASDMNPSGSAMDRSRIAASMRARRARRRPLDEPGSMLFPGLLHEHFRLAGFGRRGRPLGDYMRDEDFDESYESLLSLAASLGEAKPRATPDGVIAGLETGLYKDWKTADSDHRCPICLDDYEPEDTLLKLSDCSHWLHRECLQQWLKGASTCPVCRKTVKGSRRTPHHHHHHSNEPGPSRRRGPDDGPGGSGSGNDSSNGPGIGEWMAPPWRYGQGA</sequence>